<comment type="caution">
    <text evidence="2">The sequence shown here is derived from an EMBL/GenBank/DDBJ whole genome shotgun (WGS) entry which is preliminary data.</text>
</comment>
<feature type="region of interest" description="Disordered" evidence="1">
    <location>
        <begin position="68"/>
        <end position="114"/>
    </location>
</feature>
<dbReference type="EMBL" id="JBBWWQ010000010">
    <property type="protein sequence ID" value="KAK8936925.1"/>
    <property type="molecule type" value="Genomic_DNA"/>
</dbReference>
<dbReference type="Proteomes" id="UP001418222">
    <property type="component" value="Unassembled WGS sequence"/>
</dbReference>
<organism evidence="2 3">
    <name type="scientific">Platanthera zijinensis</name>
    <dbReference type="NCBI Taxonomy" id="2320716"/>
    <lineage>
        <taxon>Eukaryota</taxon>
        <taxon>Viridiplantae</taxon>
        <taxon>Streptophyta</taxon>
        <taxon>Embryophyta</taxon>
        <taxon>Tracheophyta</taxon>
        <taxon>Spermatophyta</taxon>
        <taxon>Magnoliopsida</taxon>
        <taxon>Liliopsida</taxon>
        <taxon>Asparagales</taxon>
        <taxon>Orchidaceae</taxon>
        <taxon>Orchidoideae</taxon>
        <taxon>Orchideae</taxon>
        <taxon>Orchidinae</taxon>
        <taxon>Platanthera</taxon>
    </lineage>
</organism>
<feature type="compositionally biased region" description="Polar residues" evidence="1">
    <location>
        <begin position="23"/>
        <end position="37"/>
    </location>
</feature>
<dbReference type="AlphaFoldDB" id="A0AAP0G4M7"/>
<feature type="compositionally biased region" description="Polar residues" evidence="1">
    <location>
        <begin position="97"/>
        <end position="108"/>
    </location>
</feature>
<evidence type="ECO:0000313" key="2">
    <source>
        <dbReference type="EMBL" id="KAK8936925.1"/>
    </source>
</evidence>
<accession>A0AAP0G4M7</accession>
<proteinExistence type="predicted"/>
<feature type="region of interest" description="Disordered" evidence="1">
    <location>
        <begin position="1"/>
        <end position="37"/>
    </location>
</feature>
<evidence type="ECO:0000256" key="1">
    <source>
        <dbReference type="SAM" id="MobiDB-lite"/>
    </source>
</evidence>
<feature type="compositionally biased region" description="Basic and acidic residues" evidence="1">
    <location>
        <begin position="80"/>
        <end position="90"/>
    </location>
</feature>
<gene>
    <name evidence="2" type="ORF">KSP39_PZI012826</name>
</gene>
<reference evidence="2 3" key="1">
    <citation type="journal article" date="2022" name="Nat. Plants">
        <title>Genomes of leafy and leafless Platanthera orchids illuminate the evolution of mycoheterotrophy.</title>
        <authorList>
            <person name="Li M.H."/>
            <person name="Liu K.W."/>
            <person name="Li Z."/>
            <person name="Lu H.C."/>
            <person name="Ye Q.L."/>
            <person name="Zhang D."/>
            <person name="Wang J.Y."/>
            <person name="Li Y.F."/>
            <person name="Zhong Z.M."/>
            <person name="Liu X."/>
            <person name="Yu X."/>
            <person name="Liu D.K."/>
            <person name="Tu X.D."/>
            <person name="Liu B."/>
            <person name="Hao Y."/>
            <person name="Liao X.Y."/>
            <person name="Jiang Y.T."/>
            <person name="Sun W.H."/>
            <person name="Chen J."/>
            <person name="Chen Y.Q."/>
            <person name="Ai Y."/>
            <person name="Zhai J.W."/>
            <person name="Wu S.S."/>
            <person name="Zhou Z."/>
            <person name="Hsiao Y.Y."/>
            <person name="Wu W.L."/>
            <person name="Chen Y.Y."/>
            <person name="Lin Y.F."/>
            <person name="Hsu J.L."/>
            <person name="Li C.Y."/>
            <person name="Wang Z.W."/>
            <person name="Zhao X."/>
            <person name="Zhong W.Y."/>
            <person name="Ma X.K."/>
            <person name="Ma L."/>
            <person name="Huang J."/>
            <person name="Chen G.Z."/>
            <person name="Huang M.Z."/>
            <person name="Huang L."/>
            <person name="Peng D.H."/>
            <person name="Luo Y.B."/>
            <person name="Zou S.Q."/>
            <person name="Chen S.P."/>
            <person name="Lan S."/>
            <person name="Tsai W.C."/>
            <person name="Van de Peer Y."/>
            <person name="Liu Z.J."/>
        </authorList>
    </citation>
    <scope>NUCLEOTIDE SEQUENCE [LARGE SCALE GENOMIC DNA]</scope>
    <source>
        <strain evidence="2">Lor287</strain>
    </source>
</reference>
<keyword evidence="3" id="KW-1185">Reference proteome</keyword>
<sequence>MCKQASPIKTNMSGWASHGMPNRTHTSGSNALQQGMNHQSQGNLFPIHLLVEYSYVNAGKKDFTCPRRESLPLEDASEPWGEKQTDERPRSSLVFATPNSARDLNQRSTTSSRLPLLLPPQALLSLLLKKKQDTTQT</sequence>
<name>A0AAP0G4M7_9ASPA</name>
<protein>
    <submittedName>
        <fullName evidence="2">Uncharacterized protein</fullName>
    </submittedName>
</protein>
<evidence type="ECO:0000313" key="3">
    <source>
        <dbReference type="Proteomes" id="UP001418222"/>
    </source>
</evidence>